<dbReference type="PATRIC" id="fig|1126833.4.peg.50"/>
<dbReference type="InterPro" id="IPR029787">
    <property type="entry name" value="Nucleotide_cyclase"/>
</dbReference>
<reference evidence="4 5" key="1">
    <citation type="journal article" date="2015" name="J. Biotechnol.">
        <title>Complete genome sequence of Paenibacillus beijingensis 7188(T) (=DSM 24997(T)), a novel rhizobacterium from jujube garden soil.</title>
        <authorList>
            <person name="Kwak Y."/>
            <person name="Shin J.H."/>
        </authorList>
    </citation>
    <scope>NUCLEOTIDE SEQUENCE [LARGE SCALE GENOMIC DNA]</scope>
    <source>
        <strain evidence="4 5">DSM 24997</strain>
    </source>
</reference>
<evidence type="ECO:0000256" key="1">
    <source>
        <dbReference type="SAM" id="MobiDB-lite"/>
    </source>
</evidence>
<dbReference type="RefSeq" id="WP_045668771.1">
    <property type="nucleotide sequence ID" value="NZ_CP011058.1"/>
</dbReference>
<dbReference type="KEGG" id="pbj:VN24_00205"/>
<evidence type="ECO:0000259" key="3">
    <source>
        <dbReference type="PROSITE" id="PS50887"/>
    </source>
</evidence>
<dbReference type="InterPro" id="IPR050469">
    <property type="entry name" value="Diguanylate_Cyclase"/>
</dbReference>
<keyword evidence="2" id="KW-0812">Transmembrane</keyword>
<feature type="transmembrane region" description="Helical" evidence="2">
    <location>
        <begin position="47"/>
        <end position="71"/>
    </location>
</feature>
<feature type="transmembrane region" description="Helical" evidence="2">
    <location>
        <begin position="141"/>
        <end position="159"/>
    </location>
</feature>
<evidence type="ECO:0000313" key="5">
    <source>
        <dbReference type="Proteomes" id="UP000032633"/>
    </source>
</evidence>
<gene>
    <name evidence="4" type="ORF">VN24_00205</name>
</gene>
<dbReference type="NCBIfam" id="TIGR00254">
    <property type="entry name" value="GGDEF"/>
    <property type="match status" value="1"/>
</dbReference>
<dbReference type="Pfam" id="PF00990">
    <property type="entry name" value="GGDEF"/>
    <property type="match status" value="1"/>
</dbReference>
<dbReference type="SUPFAM" id="SSF55073">
    <property type="entry name" value="Nucleotide cyclase"/>
    <property type="match status" value="1"/>
</dbReference>
<dbReference type="SMART" id="SM00267">
    <property type="entry name" value="GGDEF"/>
    <property type="match status" value="1"/>
</dbReference>
<feature type="region of interest" description="Disordered" evidence="1">
    <location>
        <begin position="371"/>
        <end position="392"/>
    </location>
</feature>
<proteinExistence type="predicted"/>
<protein>
    <submittedName>
        <fullName evidence="4">Diguanylate cyclase</fullName>
    </submittedName>
</protein>
<accession>A0A0D5NDN0</accession>
<evidence type="ECO:0000313" key="4">
    <source>
        <dbReference type="EMBL" id="AJY73336.1"/>
    </source>
</evidence>
<feature type="transmembrane region" description="Helical" evidence="2">
    <location>
        <begin position="77"/>
        <end position="98"/>
    </location>
</feature>
<feature type="transmembrane region" description="Helical" evidence="2">
    <location>
        <begin position="197"/>
        <end position="222"/>
    </location>
</feature>
<reference evidence="5" key="2">
    <citation type="submission" date="2015-03" db="EMBL/GenBank/DDBJ databases">
        <title>Genome sequence of Paenibacillus beijingensis strain DSM 24997T.</title>
        <authorList>
            <person name="Kwak Y."/>
            <person name="Shin J.-H."/>
        </authorList>
    </citation>
    <scope>NUCLEOTIDE SEQUENCE [LARGE SCALE GENOMIC DNA]</scope>
    <source>
        <strain evidence="5">DSM 24997</strain>
    </source>
</reference>
<keyword evidence="2" id="KW-0472">Membrane</keyword>
<sequence length="392" mass="43868">MTIWIWLAGPYGQLLSSACVITVLLMMEFMAFALYKSYRKHPVHRLLIGALPLMIIQQALLAWVMLAPAAVLPELRLLNRLLGISSFIIINFVFMKLYSRSSAKLKTSPFILMLVLAFVIAAVNLLLYPQALDPSTSKQEAGLIGVDFFCVLIIFLILIDTRFVDISTKYSASLMIYFASELTRVTDSYIFHGSVPMLLVLGRLLPAVYITLLFLLLFEWVIDRLLLTYRSSITDGLTGLYNRKYFGIKAEQLLRQRKQIAVIFCDIDNFKQLNDTQGHHKADGVLKQVADIIREECIGIGSAGRFGGEELVIVIGGKDKPQEVAEKVRKRIESETNVTVSIGVSYSKEGMLLEEVVKQADDAMYTSKMNGKNKVTMAAPSSRPRASRHAST</sequence>
<dbReference type="HOGENOM" id="CLU_059183_0_0_9"/>
<dbReference type="PANTHER" id="PTHR45138">
    <property type="entry name" value="REGULATORY COMPONENTS OF SENSORY TRANSDUCTION SYSTEM"/>
    <property type="match status" value="1"/>
</dbReference>
<name>A0A0D5NDN0_9BACL</name>
<dbReference type="InterPro" id="IPR043128">
    <property type="entry name" value="Rev_trsase/Diguanyl_cyclase"/>
</dbReference>
<dbReference type="InterPro" id="IPR000160">
    <property type="entry name" value="GGDEF_dom"/>
</dbReference>
<dbReference type="Proteomes" id="UP000032633">
    <property type="component" value="Chromosome"/>
</dbReference>
<dbReference type="OrthoDB" id="9759607at2"/>
<dbReference type="GO" id="GO:0052621">
    <property type="term" value="F:diguanylate cyclase activity"/>
    <property type="evidence" value="ECO:0007669"/>
    <property type="project" value="TreeGrafter"/>
</dbReference>
<dbReference type="PANTHER" id="PTHR45138:SF9">
    <property type="entry name" value="DIGUANYLATE CYCLASE DGCM-RELATED"/>
    <property type="match status" value="1"/>
</dbReference>
<dbReference type="Gene3D" id="3.30.70.270">
    <property type="match status" value="1"/>
</dbReference>
<feature type="transmembrane region" description="Helical" evidence="2">
    <location>
        <begin position="110"/>
        <end position="129"/>
    </location>
</feature>
<dbReference type="STRING" id="1126833.VN24_00205"/>
<feature type="transmembrane region" description="Helical" evidence="2">
    <location>
        <begin position="14"/>
        <end position="35"/>
    </location>
</feature>
<dbReference type="CDD" id="cd01949">
    <property type="entry name" value="GGDEF"/>
    <property type="match status" value="1"/>
</dbReference>
<keyword evidence="5" id="KW-1185">Reference proteome</keyword>
<evidence type="ECO:0000256" key="2">
    <source>
        <dbReference type="SAM" id="Phobius"/>
    </source>
</evidence>
<dbReference type="AlphaFoldDB" id="A0A0D5NDN0"/>
<dbReference type="EMBL" id="CP011058">
    <property type="protein sequence ID" value="AJY73336.1"/>
    <property type="molecule type" value="Genomic_DNA"/>
</dbReference>
<dbReference type="PROSITE" id="PS50887">
    <property type="entry name" value="GGDEF"/>
    <property type="match status" value="1"/>
</dbReference>
<feature type="domain" description="GGDEF" evidence="3">
    <location>
        <begin position="258"/>
        <end position="380"/>
    </location>
</feature>
<keyword evidence="2" id="KW-1133">Transmembrane helix</keyword>
<organism evidence="4 5">
    <name type="scientific">Paenibacillus beijingensis</name>
    <dbReference type="NCBI Taxonomy" id="1126833"/>
    <lineage>
        <taxon>Bacteria</taxon>
        <taxon>Bacillati</taxon>
        <taxon>Bacillota</taxon>
        <taxon>Bacilli</taxon>
        <taxon>Bacillales</taxon>
        <taxon>Paenibacillaceae</taxon>
        <taxon>Paenibacillus</taxon>
    </lineage>
</organism>